<protein>
    <recommendedName>
        <fullName evidence="4">F-box domain-containing protein</fullName>
    </recommendedName>
</protein>
<evidence type="ECO:0000256" key="1">
    <source>
        <dbReference type="SAM" id="MobiDB-lite"/>
    </source>
</evidence>
<gene>
    <name evidence="2" type="ORF">BSAL_55275</name>
</gene>
<dbReference type="AlphaFoldDB" id="A0A0S4IN44"/>
<organism evidence="2 3">
    <name type="scientific">Bodo saltans</name>
    <name type="common">Flagellated protozoan</name>
    <dbReference type="NCBI Taxonomy" id="75058"/>
    <lineage>
        <taxon>Eukaryota</taxon>
        <taxon>Discoba</taxon>
        <taxon>Euglenozoa</taxon>
        <taxon>Kinetoplastea</taxon>
        <taxon>Metakinetoplastina</taxon>
        <taxon>Eubodonida</taxon>
        <taxon>Bodonidae</taxon>
        <taxon>Bodo</taxon>
    </lineage>
</organism>
<reference evidence="3" key="1">
    <citation type="submission" date="2015-09" db="EMBL/GenBank/DDBJ databases">
        <authorList>
            <consortium name="Pathogen Informatics"/>
        </authorList>
    </citation>
    <scope>NUCLEOTIDE SEQUENCE [LARGE SCALE GENOMIC DNA]</scope>
    <source>
        <strain evidence="3">Lake Konstanz</strain>
    </source>
</reference>
<feature type="compositionally biased region" description="Polar residues" evidence="1">
    <location>
        <begin position="710"/>
        <end position="719"/>
    </location>
</feature>
<evidence type="ECO:0000313" key="3">
    <source>
        <dbReference type="Proteomes" id="UP000051952"/>
    </source>
</evidence>
<keyword evidence="3" id="KW-1185">Reference proteome</keyword>
<feature type="compositionally biased region" description="Acidic residues" evidence="1">
    <location>
        <begin position="801"/>
        <end position="810"/>
    </location>
</feature>
<feature type="compositionally biased region" description="Low complexity" evidence="1">
    <location>
        <begin position="763"/>
        <end position="783"/>
    </location>
</feature>
<dbReference type="Proteomes" id="UP000051952">
    <property type="component" value="Unassembled WGS sequence"/>
</dbReference>
<feature type="compositionally biased region" description="Low complexity" evidence="1">
    <location>
        <begin position="723"/>
        <end position="738"/>
    </location>
</feature>
<accession>A0A0S4IN44</accession>
<dbReference type="VEuPathDB" id="TriTrypDB:BSAL_55275"/>
<sequence length="887" mass="97472">MNPVQVLFHQGRDALACTTSFLNISEVAKLRLVCKAAQRAIDSDAVWAMIIRDQLSFHRLVPLGKCGGWRQLVQRLELHQPSNRLQQASSGSLVDEERNALTAAVHSALQDAGKWMTVASVPPSSAAATAGSAVAPSAARPQFHEGSTALLDMIAGPKSLTAKQHSTCSVGVVLTGGMTPLSPDVATSIPFSGSSELSTLLSVQQQVLEFLQLSTVRPETLVRELIAKPVTESVASLECFNAAPHCGRDGSHRMVFLLRITNEARSNPSAVGKLLEAMMNTCSSIQFVGPDQSTITQFCCWYGSMLPTVPAAPFSTGANTPSVAFTISSPSSTAPPMELSQFIPQNSEEMNSWIFNRTCSVGTGYLDHKNLFSLAKPLHCPSWVNPAVTSAICPATILRMIQSSLNEASSDAASSPPSSSWSVSVMRFHCDPEERRIRSFYENAIRTEFDHHTRPDLETAYLAEIPTPMDPLLMVEAHNLYFYAAIRKYGYALPVICGRDCQGGMKLLEVLKRNVSDVFRTFWRRNNEFSRAQCHAVFNHTFGPVASKFYDIEHSPLLFDAKRRGLKQWYTAIGDKIMEYELKAKGLRKFDILSEELNDRVFPQFLQFIQQNNANVSRDRICTHEEDAQRAIADLRQMVIERTAAYDKNTNGTLNTSQHESALYTAAMSNELASLQSKSAVEYLKSIEEDADAWEQACLWRIRTLTTLPKSMRSSSQHQHAVGGDSSTSSTAHAGGSTRNNKHEMEGMFSVNGGGSRIAPLTSSSSDGNGSSAALDDISSSSAADREYEEERDSSIASDFGEFDGNEEEDGTHLSRCAEERGHVLNETLAEELDRRSQASRIAARLDQQRSVFDVVARERSKRRAGSPSQASAAVARVKTAWRNFWK</sequence>
<proteinExistence type="predicted"/>
<feature type="region of interest" description="Disordered" evidence="1">
    <location>
        <begin position="710"/>
        <end position="814"/>
    </location>
</feature>
<dbReference type="EMBL" id="CYKH01000154">
    <property type="protein sequence ID" value="CUE73572.1"/>
    <property type="molecule type" value="Genomic_DNA"/>
</dbReference>
<evidence type="ECO:0008006" key="4">
    <source>
        <dbReference type="Google" id="ProtNLM"/>
    </source>
</evidence>
<dbReference type="OrthoDB" id="10691112at2759"/>
<evidence type="ECO:0000313" key="2">
    <source>
        <dbReference type="EMBL" id="CUE73572.1"/>
    </source>
</evidence>
<name>A0A0S4IN44_BODSA</name>